<sequence>MWTRVPSPPEAKIPTSRSKHASILHGQCLYLLGGRNGNVPLKDFWRYNIAKNSWDQLVGDGDSPGCLQEHTIVGYRETLYVFGGEVGFSNGVETPLWMYHIKDNKWRKFIAPKGVVTPKGRRSHTATVFQDSMYIYGGYQDLRGSTSELWAFHFASETWHLVSQGGAVDGAPPRHRHSAILHDNAVWIFGGMTDLQERSDFWRFDFVSRRWRPVKSKPGPGCIHSHCAVKFLSVMIVFGGERDGQVLNEMWRFHFATEFWEKLTFASNQPMPRAQTTAFIFSQFRTRGMVHYMGLPEQDYFGSKPEPAYQTTTEKAAEQAAKNTLKTSTDAGGGRKYVFATPDSCVDDTTSLSGRIEQVKELLPSMGRKPSSQFQRFDNARNGAPANLMKDFAKMSNMNISRLSNYCSYSMFSNDSTESLNTASSTASPCSVRLAKSRSSQQLLNLTLQEPDTSPQKSLLGSLPRDPMSVPNFRNLQKSNSLDSEDGPEPVRLLVQAANVLSVKELPDHEDSNSHGRHVPLESMGSSNGFITDIDGDSLRAPCRSDSDYTFQSYDCSSRSSTLSSQHSSVNIPKSSSINRGFFSGESKLVDLEEEEAATFYSSDEFSSLSGYESIEAVNREDCESRMSFANPHYLGPDVQAIIDRKRMIRTNCLLRDDSHQSFAQALNSPADSLYSDYQDFHARLNQDFVEMNHMPSYKTGPLQNGANAAKPARVISTFSRNNSQFSIASKNALNEKQSGVTAPSSRRPSRPMSAEIVGANKVSPLRTLPSYSTEPEGVENQLMLLMYILG</sequence>
<feature type="compositionally biased region" description="Polar residues" evidence="3">
    <location>
        <begin position="472"/>
        <end position="482"/>
    </location>
</feature>
<dbReference type="PANTHER" id="PTHR46376:SF1">
    <property type="entry name" value="LEUCINE-ZIPPER-LIKE TRANSCRIPTIONAL REGULATOR 1"/>
    <property type="match status" value="1"/>
</dbReference>
<organism evidence="4 5">
    <name type="scientific">Tigriopus californicus</name>
    <name type="common">Marine copepod</name>
    <dbReference type="NCBI Taxonomy" id="6832"/>
    <lineage>
        <taxon>Eukaryota</taxon>
        <taxon>Metazoa</taxon>
        <taxon>Ecdysozoa</taxon>
        <taxon>Arthropoda</taxon>
        <taxon>Crustacea</taxon>
        <taxon>Multicrustacea</taxon>
        <taxon>Hexanauplia</taxon>
        <taxon>Copepoda</taxon>
        <taxon>Harpacticoida</taxon>
        <taxon>Harpacticidae</taxon>
        <taxon>Tigriopus</taxon>
    </lineage>
</organism>
<keyword evidence="2" id="KW-0677">Repeat</keyword>
<dbReference type="PANTHER" id="PTHR46376">
    <property type="entry name" value="LEUCINE-ZIPPER-LIKE TRANSCRIPTIONAL REGULATOR 1"/>
    <property type="match status" value="1"/>
</dbReference>
<dbReference type="Proteomes" id="UP000318571">
    <property type="component" value="Chromosome 6"/>
</dbReference>
<dbReference type="SUPFAM" id="SSF117281">
    <property type="entry name" value="Kelch motif"/>
    <property type="match status" value="1"/>
</dbReference>
<gene>
    <name evidence="4" type="ORF">TCAL_12608</name>
</gene>
<evidence type="ECO:0000256" key="3">
    <source>
        <dbReference type="SAM" id="MobiDB-lite"/>
    </source>
</evidence>
<dbReference type="InterPro" id="IPR015915">
    <property type="entry name" value="Kelch-typ_b-propeller"/>
</dbReference>
<dbReference type="Pfam" id="PF01344">
    <property type="entry name" value="Kelch_1"/>
    <property type="match status" value="1"/>
</dbReference>
<dbReference type="InterPro" id="IPR051568">
    <property type="entry name" value="LZTR1/Attractin"/>
</dbReference>
<dbReference type="SUPFAM" id="SSF50965">
    <property type="entry name" value="Galactose oxidase, central domain"/>
    <property type="match status" value="1"/>
</dbReference>
<feature type="region of interest" description="Disordered" evidence="3">
    <location>
        <begin position="735"/>
        <end position="754"/>
    </location>
</feature>
<dbReference type="Pfam" id="PF24681">
    <property type="entry name" value="Kelch_KLHDC2_KLHL20_DRC7"/>
    <property type="match status" value="1"/>
</dbReference>
<keyword evidence="5" id="KW-1185">Reference proteome</keyword>
<dbReference type="GO" id="GO:0005794">
    <property type="term" value="C:Golgi apparatus"/>
    <property type="evidence" value="ECO:0007669"/>
    <property type="project" value="TreeGrafter"/>
</dbReference>
<evidence type="ECO:0000313" key="5">
    <source>
        <dbReference type="Proteomes" id="UP000318571"/>
    </source>
</evidence>
<dbReference type="AlphaFoldDB" id="A0A553PPN4"/>
<protein>
    <submittedName>
        <fullName evidence="4">Uncharacterized protein</fullName>
    </submittedName>
</protein>
<comment type="caution">
    <text evidence="4">The sequence shown here is derived from an EMBL/GenBank/DDBJ whole genome shotgun (WGS) entry which is preliminary data.</text>
</comment>
<feature type="region of interest" description="Disordered" evidence="3">
    <location>
        <begin position="447"/>
        <end position="488"/>
    </location>
</feature>
<dbReference type="InterPro" id="IPR006652">
    <property type="entry name" value="Kelch_1"/>
</dbReference>
<evidence type="ECO:0000256" key="1">
    <source>
        <dbReference type="ARBA" id="ARBA00022441"/>
    </source>
</evidence>
<dbReference type="EMBL" id="VCGU01000002">
    <property type="protein sequence ID" value="TRY79647.1"/>
    <property type="molecule type" value="Genomic_DNA"/>
</dbReference>
<name>A0A553PPN4_TIGCA</name>
<dbReference type="STRING" id="6832.A0A553PPN4"/>
<reference evidence="4 5" key="1">
    <citation type="journal article" date="2018" name="Nat. Ecol. Evol.">
        <title>Genomic signatures of mitonuclear coevolution across populations of Tigriopus californicus.</title>
        <authorList>
            <person name="Barreto F.S."/>
            <person name="Watson E.T."/>
            <person name="Lima T.G."/>
            <person name="Willett C.S."/>
            <person name="Edmands S."/>
            <person name="Li W."/>
            <person name="Burton R.S."/>
        </authorList>
    </citation>
    <scope>NUCLEOTIDE SEQUENCE [LARGE SCALE GENOMIC DNA]</scope>
    <source>
        <strain evidence="4 5">San Diego</strain>
    </source>
</reference>
<evidence type="ECO:0000313" key="4">
    <source>
        <dbReference type="EMBL" id="TRY79647.1"/>
    </source>
</evidence>
<feature type="compositionally biased region" description="Polar residues" evidence="3">
    <location>
        <begin position="447"/>
        <end position="459"/>
    </location>
</feature>
<accession>A0A553PPN4</accession>
<keyword evidence="1" id="KW-0880">Kelch repeat</keyword>
<feature type="non-terminal residue" evidence="4">
    <location>
        <position position="791"/>
    </location>
</feature>
<dbReference type="InterPro" id="IPR011043">
    <property type="entry name" value="Gal_Oxase/kelch_b-propeller"/>
</dbReference>
<dbReference type="Gene3D" id="2.120.10.80">
    <property type="entry name" value="Kelch-type beta propeller"/>
    <property type="match status" value="2"/>
</dbReference>
<proteinExistence type="predicted"/>
<evidence type="ECO:0000256" key="2">
    <source>
        <dbReference type="ARBA" id="ARBA00022737"/>
    </source>
</evidence>
<feature type="region of interest" description="Disordered" evidence="3">
    <location>
        <begin position="507"/>
        <end position="532"/>
    </location>
</feature>